<gene>
    <name evidence="1" type="ORF">FM069_09525</name>
</gene>
<dbReference type="EMBL" id="VJOY01000006">
    <property type="protein sequence ID" value="TRX74771.1"/>
    <property type="molecule type" value="Genomic_DNA"/>
</dbReference>
<sequence>MKAGQYRELSPYLKERFEFCSSWVNARLSQNWLSLEEIDDYESDGTLKEWIEIRKENSFGDEPPGKIAPENCAIFSYNPYEPEETYLVWQDGKKEPLIWEYFGGDFLKFNDFKSYLEFIVGDKESDDSGRF</sequence>
<dbReference type="OrthoDB" id="1093990at2"/>
<organism evidence="1 2">
    <name type="scientific">Pseudomonas mangiferae</name>
    <dbReference type="NCBI Taxonomy" id="2593654"/>
    <lineage>
        <taxon>Bacteria</taxon>
        <taxon>Pseudomonadati</taxon>
        <taxon>Pseudomonadota</taxon>
        <taxon>Gammaproteobacteria</taxon>
        <taxon>Pseudomonadales</taxon>
        <taxon>Pseudomonadaceae</taxon>
        <taxon>Pseudomonas</taxon>
    </lineage>
</organism>
<proteinExistence type="predicted"/>
<accession>A0A553GZ30</accession>
<dbReference type="AlphaFoldDB" id="A0A553GZ30"/>
<dbReference type="RefSeq" id="WP_143488073.1">
    <property type="nucleotide sequence ID" value="NZ_VJOY01000006.1"/>
</dbReference>
<keyword evidence="2" id="KW-1185">Reference proteome</keyword>
<reference evidence="1 2" key="1">
    <citation type="submission" date="2019-07" db="EMBL/GenBank/DDBJ databases">
        <title>Pseudomonas mangiferae sp. nov., isolated from bark of mango tree in Thailand.</title>
        <authorList>
            <person name="Srisuk N."/>
            <person name="Anurat P."/>
        </authorList>
    </citation>
    <scope>NUCLEOTIDE SEQUENCE [LARGE SCALE GENOMIC DNA]</scope>
    <source>
        <strain evidence="1 2">DMKU_BBB3-04</strain>
    </source>
</reference>
<evidence type="ECO:0008006" key="3">
    <source>
        <dbReference type="Google" id="ProtNLM"/>
    </source>
</evidence>
<name>A0A553GZ30_9PSED</name>
<evidence type="ECO:0000313" key="2">
    <source>
        <dbReference type="Proteomes" id="UP000315235"/>
    </source>
</evidence>
<protein>
    <recommendedName>
        <fullName evidence="3">SMI1/KNR4 family protein</fullName>
    </recommendedName>
</protein>
<evidence type="ECO:0000313" key="1">
    <source>
        <dbReference type="EMBL" id="TRX74771.1"/>
    </source>
</evidence>
<dbReference type="Proteomes" id="UP000315235">
    <property type="component" value="Unassembled WGS sequence"/>
</dbReference>
<comment type="caution">
    <text evidence="1">The sequence shown here is derived from an EMBL/GenBank/DDBJ whole genome shotgun (WGS) entry which is preliminary data.</text>
</comment>